<dbReference type="InterPro" id="IPR025996">
    <property type="entry name" value="MT1864/Rv1816-like_C"/>
</dbReference>
<evidence type="ECO:0000256" key="4">
    <source>
        <dbReference type="PROSITE-ProRule" id="PRU00335"/>
    </source>
</evidence>
<reference evidence="6 7" key="1">
    <citation type="submission" date="2014-07" db="EMBL/GenBank/DDBJ databases">
        <title>Draft Genome Sequence of Gephyronic Acid Producer, Cystobacter violaceus Strain Cb vi76.</title>
        <authorList>
            <person name="Stevens D.C."/>
            <person name="Young J."/>
            <person name="Carmichael R."/>
            <person name="Tan J."/>
            <person name="Taylor R.E."/>
        </authorList>
    </citation>
    <scope>NUCLEOTIDE SEQUENCE [LARGE SCALE GENOMIC DNA]</scope>
    <source>
        <strain evidence="6 7">Cb vi76</strain>
    </source>
</reference>
<dbReference type="GO" id="GO:0003700">
    <property type="term" value="F:DNA-binding transcription factor activity"/>
    <property type="evidence" value="ECO:0007669"/>
    <property type="project" value="TreeGrafter"/>
</dbReference>
<dbReference type="PANTHER" id="PTHR30055">
    <property type="entry name" value="HTH-TYPE TRANSCRIPTIONAL REGULATOR RUTR"/>
    <property type="match status" value="1"/>
</dbReference>
<dbReference type="InterPro" id="IPR001647">
    <property type="entry name" value="HTH_TetR"/>
</dbReference>
<dbReference type="PROSITE" id="PS50977">
    <property type="entry name" value="HTH_TETR_2"/>
    <property type="match status" value="1"/>
</dbReference>
<keyword evidence="2 4" id="KW-0238">DNA-binding</keyword>
<dbReference type="EMBL" id="JPMI01000101">
    <property type="protein sequence ID" value="KFA92265.1"/>
    <property type="molecule type" value="Genomic_DNA"/>
</dbReference>
<dbReference type="InterPro" id="IPR050109">
    <property type="entry name" value="HTH-type_TetR-like_transc_reg"/>
</dbReference>
<feature type="DNA-binding region" description="H-T-H motif" evidence="4">
    <location>
        <begin position="42"/>
        <end position="61"/>
    </location>
</feature>
<dbReference type="Pfam" id="PF00440">
    <property type="entry name" value="TetR_N"/>
    <property type="match status" value="1"/>
</dbReference>
<dbReference type="SUPFAM" id="SSF46689">
    <property type="entry name" value="Homeodomain-like"/>
    <property type="match status" value="1"/>
</dbReference>
<evidence type="ECO:0000256" key="3">
    <source>
        <dbReference type="ARBA" id="ARBA00023163"/>
    </source>
</evidence>
<protein>
    <submittedName>
        <fullName evidence="6">TetR family transcriptional regulator</fullName>
    </submittedName>
</protein>
<dbReference type="Gene3D" id="1.10.357.10">
    <property type="entry name" value="Tetracycline Repressor, domain 2"/>
    <property type="match status" value="1"/>
</dbReference>
<keyword evidence="3" id="KW-0804">Transcription</keyword>
<dbReference type="PANTHER" id="PTHR30055:SF220">
    <property type="entry name" value="TETR-FAMILY REGULATORY PROTEIN"/>
    <property type="match status" value="1"/>
</dbReference>
<dbReference type="Pfam" id="PF13305">
    <property type="entry name" value="TetR_C_33"/>
    <property type="match status" value="1"/>
</dbReference>
<dbReference type="Proteomes" id="UP000028547">
    <property type="component" value="Unassembled WGS sequence"/>
</dbReference>
<evidence type="ECO:0000256" key="1">
    <source>
        <dbReference type="ARBA" id="ARBA00023015"/>
    </source>
</evidence>
<evidence type="ECO:0000313" key="7">
    <source>
        <dbReference type="Proteomes" id="UP000028547"/>
    </source>
</evidence>
<evidence type="ECO:0000259" key="5">
    <source>
        <dbReference type="PROSITE" id="PS50977"/>
    </source>
</evidence>
<organism evidence="6 7">
    <name type="scientific">Archangium violaceum Cb vi76</name>
    <dbReference type="NCBI Taxonomy" id="1406225"/>
    <lineage>
        <taxon>Bacteria</taxon>
        <taxon>Pseudomonadati</taxon>
        <taxon>Myxococcota</taxon>
        <taxon>Myxococcia</taxon>
        <taxon>Myxococcales</taxon>
        <taxon>Cystobacterineae</taxon>
        <taxon>Archangiaceae</taxon>
        <taxon>Archangium</taxon>
    </lineage>
</organism>
<evidence type="ECO:0000256" key="2">
    <source>
        <dbReference type="ARBA" id="ARBA00023125"/>
    </source>
</evidence>
<dbReference type="SUPFAM" id="SSF48498">
    <property type="entry name" value="Tetracyclin repressor-like, C-terminal domain"/>
    <property type="match status" value="1"/>
</dbReference>
<dbReference type="AlphaFoldDB" id="A0A084SUY0"/>
<evidence type="ECO:0000313" key="6">
    <source>
        <dbReference type="EMBL" id="KFA92265.1"/>
    </source>
</evidence>
<accession>A0A084SUY0</accession>
<gene>
    <name evidence="6" type="ORF">Q664_16460</name>
</gene>
<comment type="caution">
    <text evidence="6">The sequence shown here is derived from an EMBL/GenBank/DDBJ whole genome shotgun (WGS) entry which is preliminary data.</text>
</comment>
<keyword evidence="1" id="KW-0805">Transcription regulation</keyword>
<dbReference type="PRINTS" id="PR00455">
    <property type="entry name" value="HTHTETR"/>
</dbReference>
<proteinExistence type="predicted"/>
<sequence length="215" mass="23525">MATRGTRKKTAEKPHYHHGDLRRALLDASLALISEEGFGALSLREVARRAGVTHAAPYRHFEDKEALLVAVAEEGFRVMTARMRERMARETSPDGRLVACGVAYVLFAMEHPAHFRVMFGPHFTQPPKLGPPGGDTDAFGLLVDSITQGQRAGVFHEGEPLTLALTCWSLVHGLGSLLVDRKLEFSGVTTSAQVEALALEQTRLLLRGLMRATSN</sequence>
<name>A0A084SUY0_9BACT</name>
<dbReference type="InterPro" id="IPR036271">
    <property type="entry name" value="Tet_transcr_reg_TetR-rel_C_sf"/>
</dbReference>
<dbReference type="InterPro" id="IPR009057">
    <property type="entry name" value="Homeodomain-like_sf"/>
</dbReference>
<feature type="domain" description="HTH tetR-type" evidence="5">
    <location>
        <begin position="19"/>
        <end position="79"/>
    </location>
</feature>
<dbReference type="RefSeq" id="WP_043395496.1">
    <property type="nucleotide sequence ID" value="NZ_JPMI01000101.1"/>
</dbReference>
<dbReference type="GO" id="GO:0000976">
    <property type="term" value="F:transcription cis-regulatory region binding"/>
    <property type="evidence" value="ECO:0007669"/>
    <property type="project" value="TreeGrafter"/>
</dbReference>